<accession>A0A3M8DDZ7</accession>
<comment type="caution">
    <text evidence="1">The sequence shown here is derived from an EMBL/GenBank/DDBJ whole genome shotgun (WGS) entry which is preliminary data.</text>
</comment>
<gene>
    <name evidence="1" type="ORF">EDM56_18490</name>
</gene>
<evidence type="ECO:0000313" key="1">
    <source>
        <dbReference type="EMBL" id="RNB85397.1"/>
    </source>
</evidence>
<evidence type="ECO:0000313" key="2">
    <source>
        <dbReference type="Proteomes" id="UP000271031"/>
    </source>
</evidence>
<organism evidence="1 2">
    <name type="scientific">Brevibacillus fluminis</name>
    <dbReference type="NCBI Taxonomy" id="511487"/>
    <lineage>
        <taxon>Bacteria</taxon>
        <taxon>Bacillati</taxon>
        <taxon>Bacillota</taxon>
        <taxon>Bacilli</taxon>
        <taxon>Bacillales</taxon>
        <taxon>Paenibacillaceae</taxon>
        <taxon>Brevibacillus</taxon>
    </lineage>
</organism>
<name>A0A3M8DDZ7_9BACL</name>
<dbReference type="AlphaFoldDB" id="A0A3M8DDZ7"/>
<reference evidence="1 2" key="1">
    <citation type="submission" date="2018-10" db="EMBL/GenBank/DDBJ databases">
        <title>Phylogenomics of Brevibacillus.</title>
        <authorList>
            <person name="Dunlap C."/>
        </authorList>
    </citation>
    <scope>NUCLEOTIDE SEQUENCE [LARGE SCALE GENOMIC DNA]</scope>
    <source>
        <strain evidence="1 2">JCM 15716</strain>
    </source>
</reference>
<protein>
    <submittedName>
        <fullName evidence="1">Uncharacterized protein</fullName>
    </submittedName>
</protein>
<dbReference type="Proteomes" id="UP000271031">
    <property type="component" value="Unassembled WGS sequence"/>
</dbReference>
<sequence>MPAVTVAAGQQVKLDGLVDFSLNILATILTGATFNVTVNLARGGTTIASVTDSAPIIAGLLTGAIVFDDVGITFVDAPGAGSFTYSLTVTVPAALAGLGTVTATFASLNGLVV</sequence>
<dbReference type="EMBL" id="RHHQ01000014">
    <property type="protein sequence ID" value="RNB85397.1"/>
    <property type="molecule type" value="Genomic_DNA"/>
</dbReference>
<proteinExistence type="predicted"/>
<keyword evidence="2" id="KW-1185">Reference proteome</keyword>